<keyword evidence="5" id="KW-1185">Reference proteome</keyword>
<dbReference type="Pfam" id="PF16653">
    <property type="entry name" value="Sacchrp_dh_C"/>
    <property type="match status" value="1"/>
</dbReference>
<dbReference type="PANTHER" id="PTHR11133:SF22">
    <property type="entry name" value="ALPHA-AMINOADIPIC SEMIALDEHYDE SYNTHASE, MITOCHONDRIAL"/>
    <property type="match status" value="1"/>
</dbReference>
<evidence type="ECO:0000259" key="3">
    <source>
        <dbReference type="Pfam" id="PF16653"/>
    </source>
</evidence>
<accession>A0A6G4WI81</accession>
<dbReference type="Proteomes" id="UP001642900">
    <property type="component" value="Unassembled WGS sequence"/>
</dbReference>
<organism evidence="4 5">
    <name type="scientific">Allomesorhizobium camelthorni</name>
    <dbReference type="NCBI Taxonomy" id="475069"/>
    <lineage>
        <taxon>Bacteria</taxon>
        <taxon>Pseudomonadati</taxon>
        <taxon>Pseudomonadota</taxon>
        <taxon>Alphaproteobacteria</taxon>
        <taxon>Hyphomicrobiales</taxon>
        <taxon>Phyllobacteriaceae</taxon>
        <taxon>Allomesorhizobium</taxon>
    </lineage>
</organism>
<feature type="domain" description="Saccharopine dehydrogenase-like C-terminal" evidence="3">
    <location>
        <begin position="125"/>
        <end position="378"/>
    </location>
</feature>
<dbReference type="InterPro" id="IPR032095">
    <property type="entry name" value="Sacchrp_dh-like_C"/>
</dbReference>
<dbReference type="InterPro" id="IPR005097">
    <property type="entry name" value="Sacchrp_dh_NADP-bd"/>
</dbReference>
<dbReference type="RefSeq" id="WP_165032050.1">
    <property type="nucleotide sequence ID" value="NZ_JAAKZF010000043.1"/>
</dbReference>
<evidence type="ECO:0000313" key="5">
    <source>
        <dbReference type="Proteomes" id="UP001642900"/>
    </source>
</evidence>
<dbReference type="AlphaFoldDB" id="A0A6G4WI81"/>
<gene>
    <name evidence="4" type="ORF">G6N73_23465</name>
</gene>
<dbReference type="Gene3D" id="3.30.360.10">
    <property type="entry name" value="Dihydrodipicolinate Reductase, domain 2"/>
    <property type="match status" value="1"/>
</dbReference>
<dbReference type="InterPro" id="IPR051168">
    <property type="entry name" value="AASS"/>
</dbReference>
<dbReference type="Pfam" id="PF03435">
    <property type="entry name" value="Sacchrp_dh_NADP"/>
    <property type="match status" value="1"/>
</dbReference>
<proteinExistence type="predicted"/>
<evidence type="ECO:0000313" key="4">
    <source>
        <dbReference type="EMBL" id="NGO54068.1"/>
    </source>
</evidence>
<dbReference type="PANTHER" id="PTHR11133">
    <property type="entry name" value="SACCHAROPINE DEHYDROGENASE"/>
    <property type="match status" value="1"/>
</dbReference>
<protein>
    <submittedName>
        <fullName evidence="4">Saccharopine dehydrogenase family protein</fullName>
    </submittedName>
</protein>
<evidence type="ECO:0000256" key="1">
    <source>
        <dbReference type="ARBA" id="ARBA00023002"/>
    </source>
</evidence>
<dbReference type="SUPFAM" id="SSF51735">
    <property type="entry name" value="NAD(P)-binding Rossmann-fold domains"/>
    <property type="match status" value="1"/>
</dbReference>
<evidence type="ECO:0000259" key="2">
    <source>
        <dbReference type="Pfam" id="PF03435"/>
    </source>
</evidence>
<dbReference type="SUPFAM" id="SSF55347">
    <property type="entry name" value="Glyceraldehyde-3-phosphate dehydrogenase-like, C-terminal domain"/>
    <property type="match status" value="1"/>
</dbReference>
<comment type="caution">
    <text evidence="4">The sequence shown here is derived from an EMBL/GenBank/DDBJ whole genome shotgun (WGS) entry which is preliminary data.</text>
</comment>
<keyword evidence="1" id="KW-0560">Oxidoreductase</keyword>
<dbReference type="EMBL" id="JAAKZF010000043">
    <property type="protein sequence ID" value="NGO54068.1"/>
    <property type="molecule type" value="Genomic_DNA"/>
</dbReference>
<sequence length="390" mass="42223">MKIAVLGGLGLQGRAAIADLAASAGVEEVICVDTTPDGAARLGGLADLGRVRFVVPEGPTRMALAKVMQDVDAVIDLLPLPLMREAVLAAIETRTPLVTTNYAKSIADLAPVADEAGVPIMTECGLDPGIDLVLYARAARQFDTITVIDSYCGGIPEPKARTEPLSYKVSWNLDMVLMSQNRASVLLEEGERVEVSAGEQHDNRFIHEISVDGLGMLEAFPNGDAPRYAAMLRAAGGLKRTGRYSLRWPGWSAFWAPLKELGFLSEDPVPGLSTSVSPREFLGRLLSPQLQYGQDEKDLCVMRNVFRGIEGGRRKTVTSDLVIERDLRSGLFGMSLGVGYPASIVAQMLARREIAQPGLLNPMTHVPDGRFLDELARRDIHVSETVTWDS</sequence>
<dbReference type="InterPro" id="IPR036291">
    <property type="entry name" value="NAD(P)-bd_dom_sf"/>
</dbReference>
<dbReference type="GO" id="GO:0016491">
    <property type="term" value="F:oxidoreductase activity"/>
    <property type="evidence" value="ECO:0007669"/>
    <property type="project" value="UniProtKB-KW"/>
</dbReference>
<reference evidence="4 5" key="1">
    <citation type="submission" date="2020-02" db="EMBL/GenBank/DDBJ databases">
        <title>Genome sequence of strain CCNWXJ40-4.</title>
        <authorList>
            <person name="Gao J."/>
            <person name="Sun J."/>
        </authorList>
    </citation>
    <scope>NUCLEOTIDE SEQUENCE [LARGE SCALE GENOMIC DNA]</scope>
    <source>
        <strain evidence="4 5">CCNWXJ 40-4</strain>
    </source>
</reference>
<feature type="domain" description="Saccharopine dehydrogenase NADP binding" evidence="2">
    <location>
        <begin position="3"/>
        <end position="121"/>
    </location>
</feature>
<dbReference type="Gene3D" id="3.40.50.720">
    <property type="entry name" value="NAD(P)-binding Rossmann-like Domain"/>
    <property type="match status" value="2"/>
</dbReference>
<name>A0A6G4WI81_9HYPH</name>